<gene>
    <name evidence="2" type="ORF">MCHLDSM_06794</name>
</gene>
<organism evidence="2 3">
    <name type="scientific">Mycolicibacterium chlorophenolicum</name>
    <dbReference type="NCBI Taxonomy" id="37916"/>
    <lineage>
        <taxon>Bacteria</taxon>
        <taxon>Bacillati</taxon>
        <taxon>Actinomycetota</taxon>
        <taxon>Actinomycetes</taxon>
        <taxon>Mycobacteriales</taxon>
        <taxon>Mycobacteriaceae</taxon>
        <taxon>Mycolicibacterium</taxon>
    </lineage>
</organism>
<reference evidence="2 3" key="1">
    <citation type="journal article" date="2015" name="Genome Biol. Evol.">
        <title>Characterization of Three Mycobacterium spp. with Potential Use in Bioremediation by Genome Sequencing and Comparative Genomics.</title>
        <authorList>
            <person name="Das S."/>
            <person name="Pettersson B.M."/>
            <person name="Behra P.R."/>
            <person name="Ramesh M."/>
            <person name="Dasgupta S."/>
            <person name="Bhattacharya A."/>
            <person name="Kirsebom L.A."/>
        </authorList>
    </citation>
    <scope>NUCLEOTIDE SEQUENCE [LARGE SCALE GENOMIC DNA]</scope>
    <source>
        <strain evidence="2 3">DSM 43826</strain>
    </source>
</reference>
<protein>
    <submittedName>
        <fullName evidence="2">Uncharacterized protein</fullName>
    </submittedName>
</protein>
<sequence precursor="true">MTSLSKYASAALIASAVAAGLVSAPTAAAQATCQEAGGLTRCETNGSVSIKTVPGTRAPNVADQIPRNNNRSGIVLTW</sequence>
<dbReference type="RefSeq" id="WP_048474150.1">
    <property type="nucleotide sequence ID" value="NZ_JYNL01000069.1"/>
</dbReference>
<name>A0A0J6VDE5_9MYCO</name>
<proteinExistence type="predicted"/>
<dbReference type="EMBL" id="JYNL01000069">
    <property type="protein sequence ID" value="KMO67543.1"/>
    <property type="molecule type" value="Genomic_DNA"/>
</dbReference>
<comment type="caution">
    <text evidence="2">The sequence shown here is derived from an EMBL/GenBank/DDBJ whole genome shotgun (WGS) entry which is preliminary data.</text>
</comment>
<dbReference type="Proteomes" id="UP000036513">
    <property type="component" value="Unassembled WGS sequence"/>
</dbReference>
<dbReference type="AlphaFoldDB" id="A0A0J6VDE5"/>
<evidence type="ECO:0000256" key="1">
    <source>
        <dbReference type="SAM" id="SignalP"/>
    </source>
</evidence>
<feature type="signal peptide" evidence="1">
    <location>
        <begin position="1"/>
        <end position="29"/>
    </location>
</feature>
<dbReference type="STRING" id="37916.MCHLDSM_06794"/>
<feature type="chain" id="PRO_5005282742" evidence="1">
    <location>
        <begin position="30"/>
        <end position="78"/>
    </location>
</feature>
<evidence type="ECO:0000313" key="3">
    <source>
        <dbReference type="Proteomes" id="UP000036513"/>
    </source>
</evidence>
<keyword evidence="3" id="KW-1185">Reference proteome</keyword>
<keyword evidence="1" id="KW-0732">Signal</keyword>
<dbReference type="PATRIC" id="fig|37916.4.peg.6812"/>
<accession>A0A0J6VDE5</accession>
<evidence type="ECO:0000313" key="2">
    <source>
        <dbReference type="EMBL" id="KMO67543.1"/>
    </source>
</evidence>